<comment type="caution">
    <text evidence="13">Lacks conserved residue(s) required for the propagation of feature annotation.</text>
</comment>
<evidence type="ECO:0000256" key="6">
    <source>
        <dbReference type="ARBA" id="ARBA00022960"/>
    </source>
</evidence>
<feature type="binding site" evidence="13">
    <location>
        <position position="93"/>
    </location>
    <ligand>
        <name>UDP-N-acetyl-alpha-D-glucosamine</name>
        <dbReference type="ChEBI" id="CHEBI:57705"/>
    </ligand>
</feature>
<proteinExistence type="inferred from homology"/>
<comment type="caution">
    <text evidence="15">The sequence shown here is derived from an EMBL/GenBank/DDBJ whole genome shotgun (WGS) entry which is preliminary data.</text>
</comment>
<evidence type="ECO:0000313" key="15">
    <source>
        <dbReference type="EMBL" id="KLV28104.1"/>
    </source>
</evidence>
<evidence type="ECO:0000256" key="4">
    <source>
        <dbReference type="ARBA" id="ARBA00022618"/>
    </source>
</evidence>
<dbReference type="GeneID" id="56349839"/>
<dbReference type="PANTHER" id="PTHR43783:SF2">
    <property type="entry name" value="UDP-N-ACETYLGLUCOSAMINE 1-CARBOXYVINYLTRANSFERASE 2"/>
    <property type="match status" value="1"/>
</dbReference>
<comment type="similarity">
    <text evidence="11 13">Belongs to the EPSP synthase family. MurA subfamily.</text>
</comment>
<dbReference type="InterPro" id="IPR050068">
    <property type="entry name" value="MurA_subfamily"/>
</dbReference>
<dbReference type="Pfam" id="PF00275">
    <property type="entry name" value="EPSP_synthase"/>
    <property type="match status" value="1"/>
</dbReference>
<evidence type="ECO:0000256" key="8">
    <source>
        <dbReference type="ARBA" id="ARBA00023306"/>
    </source>
</evidence>
<evidence type="ECO:0000313" key="16">
    <source>
        <dbReference type="Proteomes" id="UP000036045"/>
    </source>
</evidence>
<evidence type="ECO:0000256" key="3">
    <source>
        <dbReference type="ARBA" id="ARBA00022490"/>
    </source>
</evidence>
<dbReference type="RefSeq" id="WP_047940657.1">
    <property type="nucleotide sequence ID" value="NZ_CP053989.1"/>
</dbReference>
<dbReference type="Proteomes" id="UP000036045">
    <property type="component" value="Unassembled WGS sequence"/>
</dbReference>
<dbReference type="InterPro" id="IPR005750">
    <property type="entry name" value="UDP_GlcNAc_COvinyl_MurA"/>
</dbReference>
<dbReference type="GO" id="GO:0005737">
    <property type="term" value="C:cytoplasm"/>
    <property type="evidence" value="ECO:0007669"/>
    <property type="project" value="UniProtKB-SubCell"/>
</dbReference>
<organism evidence="15 16">
    <name type="scientific">Niallia circulans</name>
    <name type="common">Bacillus circulans</name>
    <dbReference type="NCBI Taxonomy" id="1397"/>
    <lineage>
        <taxon>Bacteria</taxon>
        <taxon>Bacillati</taxon>
        <taxon>Bacillota</taxon>
        <taxon>Bacilli</taxon>
        <taxon>Bacillales</taxon>
        <taxon>Bacillaceae</taxon>
        <taxon>Niallia</taxon>
    </lineage>
</organism>
<dbReference type="CDD" id="cd01555">
    <property type="entry name" value="UdpNAET"/>
    <property type="match status" value="1"/>
</dbReference>
<evidence type="ECO:0000256" key="13">
    <source>
        <dbReference type="HAMAP-Rule" id="MF_00111"/>
    </source>
</evidence>
<keyword evidence="16" id="KW-1185">Reference proteome</keyword>
<dbReference type="GO" id="GO:0009252">
    <property type="term" value="P:peptidoglycan biosynthetic process"/>
    <property type="evidence" value="ECO:0007669"/>
    <property type="project" value="UniProtKB-UniRule"/>
</dbReference>
<comment type="catalytic activity">
    <reaction evidence="12 13">
        <text>phosphoenolpyruvate + UDP-N-acetyl-alpha-D-glucosamine = UDP-N-acetyl-3-O-(1-carboxyvinyl)-alpha-D-glucosamine + phosphate</text>
        <dbReference type="Rhea" id="RHEA:18681"/>
        <dbReference type="ChEBI" id="CHEBI:43474"/>
        <dbReference type="ChEBI" id="CHEBI:57705"/>
        <dbReference type="ChEBI" id="CHEBI:58702"/>
        <dbReference type="ChEBI" id="CHEBI:68483"/>
        <dbReference type="EC" id="2.5.1.7"/>
    </reaction>
</comment>
<dbReference type="Gene3D" id="3.65.10.10">
    <property type="entry name" value="Enolpyruvate transferase domain"/>
    <property type="match status" value="2"/>
</dbReference>
<evidence type="ECO:0000259" key="14">
    <source>
        <dbReference type="Pfam" id="PF00275"/>
    </source>
</evidence>
<feature type="binding site" evidence="13">
    <location>
        <position position="327"/>
    </location>
    <ligand>
        <name>UDP-N-acetyl-alpha-D-glucosamine</name>
        <dbReference type="ChEBI" id="CHEBI:57705"/>
    </ligand>
</feature>
<evidence type="ECO:0000256" key="9">
    <source>
        <dbReference type="ARBA" id="ARBA00023316"/>
    </source>
</evidence>
<dbReference type="GO" id="GO:0008360">
    <property type="term" value="P:regulation of cell shape"/>
    <property type="evidence" value="ECO:0007669"/>
    <property type="project" value="UniProtKB-KW"/>
</dbReference>
<dbReference type="OrthoDB" id="9803760at2"/>
<dbReference type="UniPathway" id="UPA00219"/>
<dbReference type="HAMAP" id="MF_00111">
    <property type="entry name" value="MurA"/>
    <property type="match status" value="1"/>
</dbReference>
<evidence type="ECO:0000256" key="10">
    <source>
        <dbReference type="ARBA" id="ARBA00023317"/>
    </source>
</evidence>
<keyword evidence="5 13" id="KW-0808">Transferase</keyword>
<evidence type="ECO:0000256" key="5">
    <source>
        <dbReference type="ARBA" id="ARBA00022679"/>
    </source>
</evidence>
<dbReference type="GO" id="GO:0019277">
    <property type="term" value="P:UDP-N-acetylgalactosamine biosynthetic process"/>
    <property type="evidence" value="ECO:0007669"/>
    <property type="project" value="InterPro"/>
</dbReference>
<keyword evidence="6 13" id="KW-0133">Cell shape</keyword>
<feature type="domain" description="Enolpyruvate transferase" evidence="14">
    <location>
        <begin position="7"/>
        <end position="401"/>
    </location>
</feature>
<comment type="function">
    <text evidence="13">Cell wall formation. Adds enolpyruvyl to UDP-N-acetylglucosamine.</text>
</comment>
<keyword evidence="4 13" id="KW-0132">Cell division</keyword>
<accession>A0A0J1IQ74</accession>
<dbReference type="SUPFAM" id="SSF55205">
    <property type="entry name" value="EPT/RTPC-like"/>
    <property type="match status" value="1"/>
</dbReference>
<protein>
    <recommendedName>
        <fullName evidence="13">UDP-N-acetylglucosamine 1-carboxyvinyltransferase</fullName>
        <ecNumber evidence="13">2.5.1.7</ecNumber>
    </recommendedName>
    <alternativeName>
        <fullName evidence="13">Enoylpyruvate transferase</fullName>
    </alternativeName>
    <alternativeName>
        <fullName evidence="13">UDP-N-acetylglucosamine enolpyruvyl transferase</fullName>
        <shortName evidence="13">EPT</shortName>
    </alternativeName>
</protein>
<keyword evidence="7 13" id="KW-0573">Peptidoglycan synthesis</keyword>
<dbReference type="InterPro" id="IPR013792">
    <property type="entry name" value="RNA3'P_cycl/enolpyr_Trfase_a/b"/>
</dbReference>
<dbReference type="NCBIfam" id="TIGR01072">
    <property type="entry name" value="murA"/>
    <property type="match status" value="1"/>
</dbReference>
<keyword evidence="10" id="KW-0670">Pyruvate</keyword>
<dbReference type="EC" id="2.5.1.7" evidence="13"/>
<feature type="binding site" evidence="13">
    <location>
        <begin position="22"/>
        <end position="23"/>
    </location>
    <ligand>
        <name>phosphoenolpyruvate</name>
        <dbReference type="ChEBI" id="CHEBI:58702"/>
    </ligand>
</feature>
<evidence type="ECO:0000256" key="11">
    <source>
        <dbReference type="ARBA" id="ARBA00038367"/>
    </source>
</evidence>
<dbReference type="NCBIfam" id="NF006873">
    <property type="entry name" value="PRK09369.1"/>
    <property type="match status" value="1"/>
</dbReference>
<name>A0A0J1IQ74_NIACI</name>
<feature type="binding site" evidence="13">
    <location>
        <begin position="122"/>
        <end position="126"/>
    </location>
    <ligand>
        <name>UDP-N-acetyl-alpha-D-glucosamine</name>
        <dbReference type="ChEBI" id="CHEBI:57705"/>
    </ligand>
</feature>
<dbReference type="PROSITE" id="PS51257">
    <property type="entry name" value="PROKAR_LIPOPROTEIN"/>
    <property type="match status" value="1"/>
</dbReference>
<comment type="subcellular location">
    <subcellularLocation>
        <location evidence="1 13">Cytoplasm</location>
    </subcellularLocation>
</comment>
<sequence length="436" mass="47263">MRWMNIEGPSKLEGSLSVPGSKNSSLAILAAACLASEPVTLKNIPNIADFKVLRQIGEEIGCIMERDSRGDVYIDPTKIDNPIIEPEKSRKFRTAYYFIGALLAKFGKVSLGYPGGDDFVSRPIDQHIKAFEKMGATFTFYEDYYVVEAQKLKGATIYFDTITSGATINSMIAAVLAEGETILLNAARDPEVTDTALFLNKMGARIIGAGTDTIKIKGVKNLNGCSYTVIPDRLIAGAFLISSGITGGTITVNDIIPEHLTSCLTKLEEIGVGLEIKENNITSFLDGRLKASRVRTAMFPGFPTDLQQPLTVLLTQAQGKSILRETVYPNRFNHVYQLNKMGAAIEVSNGIAHIKGKSALHGALVHASDVRAGICLMLAGVVAEGTTTITGIEHIERGYDEAVAAFNSLGAKVSLHHSDEITNDLLMMQEFEKIMR</sequence>
<feature type="binding site" evidence="13">
    <location>
        <position position="305"/>
    </location>
    <ligand>
        <name>UDP-N-acetyl-alpha-D-glucosamine</name>
        <dbReference type="ChEBI" id="CHEBI:57705"/>
    </ligand>
</feature>
<evidence type="ECO:0000256" key="7">
    <source>
        <dbReference type="ARBA" id="ARBA00022984"/>
    </source>
</evidence>
<comment type="pathway">
    <text evidence="2 13">Cell wall biogenesis; peptidoglycan biosynthesis.</text>
</comment>
<keyword evidence="8 13" id="KW-0131">Cell cycle</keyword>
<dbReference type="GO" id="GO:0051301">
    <property type="term" value="P:cell division"/>
    <property type="evidence" value="ECO:0007669"/>
    <property type="project" value="UniProtKB-KW"/>
</dbReference>
<dbReference type="GO" id="GO:0008760">
    <property type="term" value="F:UDP-N-acetylglucosamine 1-carboxyvinyltransferase activity"/>
    <property type="evidence" value="ECO:0007669"/>
    <property type="project" value="UniProtKB-UniRule"/>
</dbReference>
<gene>
    <name evidence="13" type="primary">murA</name>
    <name evidence="15" type="ORF">ABW02_04275</name>
</gene>
<evidence type="ECO:0000256" key="2">
    <source>
        <dbReference type="ARBA" id="ARBA00004752"/>
    </source>
</evidence>
<dbReference type="EMBL" id="LDPH01000002">
    <property type="protein sequence ID" value="KLV28104.1"/>
    <property type="molecule type" value="Genomic_DNA"/>
</dbReference>
<keyword evidence="3 13" id="KW-0963">Cytoplasm</keyword>
<evidence type="ECO:0000256" key="12">
    <source>
        <dbReference type="ARBA" id="ARBA00047527"/>
    </source>
</evidence>
<evidence type="ECO:0000256" key="1">
    <source>
        <dbReference type="ARBA" id="ARBA00004496"/>
    </source>
</evidence>
<dbReference type="PANTHER" id="PTHR43783">
    <property type="entry name" value="UDP-N-ACETYLGLUCOSAMINE 1-CARBOXYVINYLTRANSFERASE"/>
    <property type="match status" value="1"/>
</dbReference>
<dbReference type="AlphaFoldDB" id="A0A0J1IQ74"/>
<feature type="active site" description="Proton donor" evidence="13">
    <location>
        <position position="117"/>
    </location>
</feature>
<dbReference type="PATRIC" id="fig|1397.4.peg.2148"/>
<keyword evidence="9 13" id="KW-0961">Cell wall biogenesis/degradation</keyword>
<dbReference type="InterPro" id="IPR001986">
    <property type="entry name" value="Enolpyruvate_Tfrase_dom"/>
</dbReference>
<dbReference type="GO" id="GO:0071555">
    <property type="term" value="P:cell wall organization"/>
    <property type="evidence" value="ECO:0007669"/>
    <property type="project" value="UniProtKB-KW"/>
</dbReference>
<dbReference type="InterPro" id="IPR036968">
    <property type="entry name" value="Enolpyruvate_Tfrase_sf"/>
</dbReference>
<reference evidence="15 16" key="1">
    <citation type="submission" date="2015-05" db="EMBL/GenBank/DDBJ databases">
        <title>Whole genome sequence and identification of bacterial endophytes from Costus igneus.</title>
        <authorList>
            <person name="Lee Y.P."/>
            <person name="Gan H.M."/>
            <person name="Eng W."/>
            <person name="Wheatley M.S."/>
            <person name="Caraballo A."/>
            <person name="Polter S."/>
            <person name="Savka M.A."/>
            <person name="Hudson A.O."/>
        </authorList>
    </citation>
    <scope>NUCLEOTIDE SEQUENCE [LARGE SCALE GENOMIC DNA]</scope>
    <source>
        <strain evidence="15 16">RIT379</strain>
    </source>
</reference>